<proteinExistence type="predicted"/>
<evidence type="ECO:0000256" key="2">
    <source>
        <dbReference type="ARBA" id="ARBA00023043"/>
    </source>
</evidence>
<dbReference type="Proteomes" id="UP000746612">
    <property type="component" value="Unassembled WGS sequence"/>
</dbReference>
<feature type="repeat" description="ANK" evidence="3">
    <location>
        <begin position="1045"/>
        <end position="1078"/>
    </location>
</feature>
<dbReference type="Gene3D" id="3.40.50.1580">
    <property type="entry name" value="Nucleoside phosphorylase domain"/>
    <property type="match status" value="1"/>
</dbReference>
<reference evidence="8" key="1">
    <citation type="submission" date="2021-03" db="EMBL/GenBank/DDBJ databases">
        <authorList>
            <person name="Alouane T."/>
            <person name="Langin T."/>
            <person name="Bonhomme L."/>
        </authorList>
    </citation>
    <scope>NUCLEOTIDE SEQUENCE</scope>
    <source>
        <strain evidence="8">MDC_Fg202</strain>
    </source>
</reference>
<comment type="caution">
    <text evidence="8">The sequence shown here is derived from an EMBL/GenBank/DDBJ whole genome shotgun (WGS) entry which is preliminary data.</text>
</comment>
<evidence type="ECO:0000259" key="7">
    <source>
        <dbReference type="Pfam" id="PF24883"/>
    </source>
</evidence>
<dbReference type="GO" id="GO:0003824">
    <property type="term" value="F:catalytic activity"/>
    <property type="evidence" value="ECO:0007669"/>
    <property type="project" value="InterPro"/>
</dbReference>
<evidence type="ECO:0000313" key="9">
    <source>
        <dbReference type="Proteomes" id="UP000746612"/>
    </source>
</evidence>
<dbReference type="Gene3D" id="1.25.40.20">
    <property type="entry name" value="Ankyrin repeat-containing domain"/>
    <property type="match status" value="4"/>
</dbReference>
<dbReference type="InterPro" id="IPR035994">
    <property type="entry name" value="Nucleoside_phosphorylase_sf"/>
</dbReference>
<accession>A0A9N8RNS4</accession>
<dbReference type="SUPFAM" id="SSF53167">
    <property type="entry name" value="Purine and uridine phosphorylases"/>
    <property type="match status" value="1"/>
</dbReference>
<dbReference type="InterPro" id="IPR056884">
    <property type="entry name" value="NPHP3-like_N"/>
</dbReference>
<feature type="non-terminal residue" evidence="8">
    <location>
        <position position="1"/>
    </location>
</feature>
<feature type="repeat" description="ANK" evidence="3">
    <location>
        <begin position="867"/>
        <end position="899"/>
    </location>
</feature>
<dbReference type="EMBL" id="CAJPIJ010000184">
    <property type="protein sequence ID" value="CAG2006386.1"/>
    <property type="molecule type" value="Genomic_DNA"/>
</dbReference>
<dbReference type="GO" id="GO:0009116">
    <property type="term" value="P:nucleoside metabolic process"/>
    <property type="evidence" value="ECO:0007669"/>
    <property type="project" value="InterPro"/>
</dbReference>
<evidence type="ECO:0000259" key="5">
    <source>
        <dbReference type="Pfam" id="PF01048"/>
    </source>
</evidence>
<feature type="domain" description="Nephrocystin 3-like N-terminal" evidence="7">
    <location>
        <begin position="386"/>
        <end position="547"/>
    </location>
</feature>
<dbReference type="PROSITE" id="PS50088">
    <property type="entry name" value="ANK_REPEAT"/>
    <property type="match status" value="5"/>
</dbReference>
<protein>
    <recommendedName>
        <fullName evidence="10">Nucleoside phosphorylase domain-containing protein</fullName>
    </recommendedName>
</protein>
<dbReference type="Gene3D" id="3.40.50.300">
    <property type="entry name" value="P-loop containing nucleotide triphosphate hydrolases"/>
    <property type="match status" value="1"/>
</dbReference>
<dbReference type="PROSITE" id="PS50297">
    <property type="entry name" value="ANK_REP_REGION"/>
    <property type="match status" value="3"/>
</dbReference>
<dbReference type="SUPFAM" id="SSF48403">
    <property type="entry name" value="Ankyrin repeat"/>
    <property type="match status" value="2"/>
</dbReference>
<dbReference type="Pfam" id="PF24883">
    <property type="entry name" value="NPHP3_N"/>
    <property type="match status" value="1"/>
</dbReference>
<evidence type="ECO:0000256" key="3">
    <source>
        <dbReference type="PROSITE-ProRule" id="PRU00023"/>
    </source>
</evidence>
<dbReference type="Pfam" id="PF00023">
    <property type="entry name" value="Ank"/>
    <property type="match status" value="2"/>
</dbReference>
<feature type="repeat" description="ANK" evidence="3">
    <location>
        <begin position="977"/>
        <end position="1010"/>
    </location>
</feature>
<evidence type="ECO:0000313" key="8">
    <source>
        <dbReference type="EMBL" id="CAG2006386.1"/>
    </source>
</evidence>
<dbReference type="InterPro" id="IPR027417">
    <property type="entry name" value="P-loop_NTPase"/>
</dbReference>
<dbReference type="PANTHER" id="PTHR24173">
    <property type="entry name" value="ANKYRIN REPEAT CONTAINING"/>
    <property type="match status" value="1"/>
</dbReference>
<feature type="domain" description="GPI inositol-deacylase winged helix" evidence="6">
    <location>
        <begin position="663"/>
        <end position="744"/>
    </location>
</feature>
<keyword evidence="1" id="KW-0677">Repeat</keyword>
<dbReference type="SMART" id="SM00248">
    <property type="entry name" value="ANK"/>
    <property type="match status" value="11"/>
</dbReference>
<dbReference type="InterPro" id="IPR002110">
    <property type="entry name" value="Ankyrin_rpt"/>
</dbReference>
<feature type="domain" description="Nucleoside phosphorylase" evidence="5">
    <location>
        <begin position="11"/>
        <end position="287"/>
    </location>
</feature>
<evidence type="ECO:0000256" key="4">
    <source>
        <dbReference type="SAM" id="MobiDB-lite"/>
    </source>
</evidence>
<dbReference type="InterPro" id="IPR036770">
    <property type="entry name" value="Ankyrin_rpt-contain_sf"/>
</dbReference>
<name>A0A9N8RNS4_GIBZA</name>
<feature type="region of interest" description="Disordered" evidence="4">
    <location>
        <begin position="1433"/>
        <end position="1472"/>
    </location>
</feature>
<evidence type="ECO:0000259" key="6">
    <source>
        <dbReference type="Pfam" id="PF22939"/>
    </source>
</evidence>
<dbReference type="Pfam" id="PF13637">
    <property type="entry name" value="Ank_4"/>
    <property type="match status" value="1"/>
</dbReference>
<dbReference type="Pfam" id="PF01048">
    <property type="entry name" value="PNP_UDP_1"/>
    <property type="match status" value="1"/>
</dbReference>
<dbReference type="InterPro" id="IPR000845">
    <property type="entry name" value="Nucleoside_phosphorylase_d"/>
</dbReference>
<dbReference type="SUPFAM" id="SSF52540">
    <property type="entry name" value="P-loop containing nucleoside triphosphate hydrolases"/>
    <property type="match status" value="1"/>
</dbReference>
<feature type="repeat" description="ANK" evidence="3">
    <location>
        <begin position="1079"/>
        <end position="1100"/>
    </location>
</feature>
<evidence type="ECO:0008006" key="10">
    <source>
        <dbReference type="Google" id="ProtNLM"/>
    </source>
</evidence>
<organism evidence="8 9">
    <name type="scientific">Gibberella zeae</name>
    <name type="common">Wheat head blight fungus</name>
    <name type="synonym">Fusarium graminearum</name>
    <dbReference type="NCBI Taxonomy" id="5518"/>
    <lineage>
        <taxon>Eukaryota</taxon>
        <taxon>Fungi</taxon>
        <taxon>Dikarya</taxon>
        <taxon>Ascomycota</taxon>
        <taxon>Pezizomycotina</taxon>
        <taxon>Sordariomycetes</taxon>
        <taxon>Hypocreomycetidae</taxon>
        <taxon>Hypocreales</taxon>
        <taxon>Nectriaceae</taxon>
        <taxon>Fusarium</taxon>
    </lineage>
</organism>
<dbReference type="Pfam" id="PF22939">
    <property type="entry name" value="WHD_GPIID"/>
    <property type="match status" value="1"/>
</dbReference>
<dbReference type="InterPro" id="IPR054471">
    <property type="entry name" value="GPIID_WHD"/>
</dbReference>
<gene>
    <name evidence="8" type="ORF">MDCFG202_LOCUS518672</name>
</gene>
<evidence type="ECO:0000256" key="1">
    <source>
        <dbReference type="ARBA" id="ARBA00022737"/>
    </source>
</evidence>
<dbReference type="Pfam" id="PF12796">
    <property type="entry name" value="Ank_2"/>
    <property type="match status" value="2"/>
</dbReference>
<dbReference type="PANTHER" id="PTHR24173:SF74">
    <property type="entry name" value="ANKYRIN REPEAT DOMAIN-CONTAINING PROTEIN 16"/>
    <property type="match status" value="1"/>
</dbReference>
<sequence length="1472" mass="164049">TMIDYNVYTIGWICAIRAELVAAQELLDEELMDPVPTSKNDNNTYTLGKIGSHHVVIAGLPRGEYGETTAAAAARDMVHTFPNVRIGFMVGIGGGVPTEYDVRLGDVVVGSPSYRSGGLIKYDHGRAIQGGGTDLMGSLNQPPVSILTAITKLSAFHDRRGHNLNQTVDDLLAKNQRLVRLGYRRPPDDTDRLYEAGFVHPSHGENCSVVCPDTNLKPRQPRLEDEDNPKIHYGLIASGSKLMEDSIARDQLAESEHVLCFEMEAAGLANHFPCVAIRGICDYSDSHRGRTWRGYAALVAAAYAKELLLQISPENIKQEERVAEILQGIEDVKAGLEPLAKTSENVEYLNERSKREEELKILDWLNAVDYASEQYGFLKPEQRLPGTGQQFLSSENFQTWLKTKSSLLFCSGMPGAGKTITTAITVEYLYSTFRDNPTVGVAYVYCSYQKRDQQKPQDLFTSLLKQLALSMSPLPKAMYELHEKYHNGRERPSFEDIVTTLCKVVNAFSTTFIVIDALDEHESSDAFLSDIIVLRKQTTANIFITSRPRPTLLDELKGCVMHDIQADEDDVGLYINQRMTKMMLIGDQNIDLSEEAKKEYRELIREKLGKAVSGIFLLARIYLDSLMEETNLKGISVFLQNLPTGLRAYADAYEKTIRRIRNQGQKQRDLARRALTWLVFARESLTGEQFRHALSVEDGMSELEGEDLHSTKIIQHVCMGLVMVDAGSQDFRLLHFTTMEYLKANPNCLLSLESSDDPNFIDNPVDSEIQRSVARKHFETRLATTCVTYLLFEEFSTSETPFFEFRSRRHEYPLYSYAATNWGHHARHGEQSRTVLDFLKTEPQASASRQCLPPYADNIWCPLRPFDRTTSLHLTAFFGLKTETAFLLNSGMDPDARDECDRTPLSYASEFGHADVVAQLLDCHVDPESKSIWEHPDIPRTALSRAAKMGHAGVVTLLLQQGKVNPDSKPSLIEGQLERTPLSFASEAGHLDVVNILLEAQGANLNIQDYNHRTLLHNAVKAEHIAVVEFLLANDGIDPNFRDTHGKSPLHYAVKNGYEAAVKSLLAKKSTDPDCKDTDGKSPLHYAAEAGDCAVAEILIATQMVDPDSSDTNGRTPLSLAARAGHIDIVKLLLTINNAQLIPRSRGVPAPFPAILEPRSRSEQGQSLDETIKAMVVNGRVDVNSKDKDGWTPLFHTVFQRHRSIGNSFLLLPYTNLNIQDVNGRKKLRYAVDEDPKIAKLLLSCNGVEPDLEDINMRTPLSYAAGCGDKLIVELLLQKPGVKLDSRDISGRTPLSYAAEGGYFAAGKLLIADTRVAVDSRDMSGRTPLSFLAERAQRFLKDKESKNLFQDREFDGLARELKIADEVVLKDDAHLFFLDAGLSPQRKLELADVNELYSIALGRNSERYKGGRDMVAEMRKFVGALLAEGGANLFSPDEQGRTPADMLPESLLPYPGKSLLQQQGKKRKYGSD</sequence>
<feature type="repeat" description="ANK" evidence="3">
    <location>
        <begin position="1113"/>
        <end position="1134"/>
    </location>
</feature>
<keyword evidence="2 3" id="KW-0040">ANK repeat</keyword>